<dbReference type="EMBL" id="JAKFFV010000011">
    <property type="protein sequence ID" value="MCF2500422.1"/>
    <property type="molecule type" value="Genomic_DNA"/>
</dbReference>
<dbReference type="RefSeq" id="WP_235178804.1">
    <property type="nucleotide sequence ID" value="NZ_JAKFFV010000011.1"/>
</dbReference>
<feature type="transmembrane region" description="Helical" evidence="1">
    <location>
        <begin position="75"/>
        <end position="94"/>
    </location>
</feature>
<protein>
    <recommendedName>
        <fullName evidence="4">DUF4407 domain-containing protein</fullName>
    </recommendedName>
</protein>
<keyword evidence="1" id="KW-0472">Membrane</keyword>
<feature type="transmembrane region" description="Helical" evidence="1">
    <location>
        <begin position="114"/>
        <end position="135"/>
    </location>
</feature>
<proteinExistence type="predicted"/>
<dbReference type="Proteomes" id="UP001139411">
    <property type="component" value="Unassembled WGS sequence"/>
</dbReference>
<sequence length="358" mass="42058">MSKLTERINRFLALAETQLWILSGEDKYIIKDSTIEIQRRFTRISLLVASIILLCFVGSFVFFEYAFDLPVLIEILLGLFVAAVTGNLYVLLLYTITPILFDKRRTETFDKEKYTLFGALTIRVVFITLLAMTMAQPVSVLMLSRSTDEKVEQYKTQYLKAAYQETESLLKDRQLDASEKKAFIERENKAVGALLESSHFFVKRLTILSEDSIAYWLINLGVWLLFFYPIFEKYNIRNQKRFYITRRELENRIVKDEYESFKMHYESIMEQQINAYNSNLKHALAPVINAVEATNPQKYQELYHEMFTLTATQSFEKFELWEDAPFKTIKKELNKKSKTEQDLLRLIYPSDSNPQSNI</sequence>
<dbReference type="Pfam" id="PF14362">
    <property type="entry name" value="DUF4407"/>
    <property type="match status" value="1"/>
</dbReference>
<gene>
    <name evidence="2" type="ORF">L0661_19025</name>
</gene>
<evidence type="ECO:0000313" key="3">
    <source>
        <dbReference type="Proteomes" id="UP001139411"/>
    </source>
</evidence>
<feature type="transmembrane region" description="Helical" evidence="1">
    <location>
        <begin position="44"/>
        <end position="63"/>
    </location>
</feature>
<dbReference type="AlphaFoldDB" id="A0A9X1TVU1"/>
<accession>A0A9X1TVU1</accession>
<evidence type="ECO:0000256" key="1">
    <source>
        <dbReference type="SAM" id="Phobius"/>
    </source>
</evidence>
<dbReference type="InterPro" id="IPR025519">
    <property type="entry name" value="DUF4407"/>
</dbReference>
<keyword evidence="1" id="KW-0812">Transmembrane</keyword>
<evidence type="ECO:0000313" key="2">
    <source>
        <dbReference type="EMBL" id="MCF2500422.1"/>
    </source>
</evidence>
<feature type="transmembrane region" description="Helical" evidence="1">
    <location>
        <begin position="213"/>
        <end position="231"/>
    </location>
</feature>
<comment type="caution">
    <text evidence="2">The sequence shown here is derived from an EMBL/GenBank/DDBJ whole genome shotgun (WGS) entry which is preliminary data.</text>
</comment>
<name>A0A9X1TVU1_9BACT</name>
<keyword evidence="1" id="KW-1133">Transmembrane helix</keyword>
<organism evidence="2 3">
    <name type="scientific">Dyadobacter chenhuakuii</name>
    <dbReference type="NCBI Taxonomy" id="2909339"/>
    <lineage>
        <taxon>Bacteria</taxon>
        <taxon>Pseudomonadati</taxon>
        <taxon>Bacteroidota</taxon>
        <taxon>Cytophagia</taxon>
        <taxon>Cytophagales</taxon>
        <taxon>Spirosomataceae</taxon>
        <taxon>Dyadobacter</taxon>
    </lineage>
</organism>
<reference evidence="2" key="1">
    <citation type="submission" date="2022-01" db="EMBL/GenBank/DDBJ databases">
        <title>Novel species in genus Dyadobacter.</title>
        <authorList>
            <person name="Ma C."/>
        </authorList>
    </citation>
    <scope>NUCLEOTIDE SEQUENCE</scope>
    <source>
        <strain evidence="2">CY357</strain>
    </source>
</reference>
<evidence type="ECO:0008006" key="4">
    <source>
        <dbReference type="Google" id="ProtNLM"/>
    </source>
</evidence>